<dbReference type="SUPFAM" id="SSF158791">
    <property type="entry name" value="MgtE N-terminal domain-like"/>
    <property type="match status" value="1"/>
</dbReference>
<sequence>MIQIPNLLTGSRSMAGVCVAALIVAIATPGVARAESTAPAKAESPVPAGPPKVRVIGADGAAAGTAATAEPLSDVERYCTNISDPAKDARAALQTQRLQELEAQVTAKIDALEGKRREYQDWLKQRQDFIESTSSVMLDIYSGMKPDAAASQLAGLDRETAASLIAKMKPRTASAILSEMAAPVAAEIGSVIVQKTNKAMDEASTAAGQAATAAGQG</sequence>
<evidence type="ECO:0000313" key="3">
    <source>
        <dbReference type="Proteomes" id="UP000613160"/>
    </source>
</evidence>
<evidence type="ECO:0008006" key="4">
    <source>
        <dbReference type="Google" id="ProtNLM"/>
    </source>
</evidence>
<feature type="signal peptide" evidence="1">
    <location>
        <begin position="1"/>
        <end position="34"/>
    </location>
</feature>
<dbReference type="EMBL" id="BMJJ01000008">
    <property type="protein sequence ID" value="GGD27465.1"/>
    <property type="molecule type" value="Genomic_DNA"/>
</dbReference>
<dbReference type="Proteomes" id="UP000613160">
    <property type="component" value="Unassembled WGS sequence"/>
</dbReference>
<dbReference type="RefSeq" id="WP_188852729.1">
    <property type="nucleotide sequence ID" value="NZ_BMJJ01000008.1"/>
</dbReference>
<name>A0A916Y354_9HYPH</name>
<dbReference type="AlphaFoldDB" id="A0A916Y354"/>
<proteinExistence type="predicted"/>
<evidence type="ECO:0000313" key="2">
    <source>
        <dbReference type="EMBL" id="GGD27465.1"/>
    </source>
</evidence>
<accession>A0A916Y354</accession>
<reference evidence="2" key="2">
    <citation type="submission" date="2020-09" db="EMBL/GenBank/DDBJ databases">
        <authorList>
            <person name="Sun Q."/>
            <person name="Zhou Y."/>
        </authorList>
    </citation>
    <scope>NUCLEOTIDE SEQUENCE</scope>
    <source>
        <strain evidence="2">CGMCC 1.15493</strain>
    </source>
</reference>
<protein>
    <recommendedName>
        <fullName evidence="4">Magnesium transporter MgtE intracellular domain-containing protein</fullName>
    </recommendedName>
</protein>
<feature type="chain" id="PRO_5037493891" description="Magnesium transporter MgtE intracellular domain-containing protein" evidence="1">
    <location>
        <begin position="35"/>
        <end position="217"/>
    </location>
</feature>
<organism evidence="2 3">
    <name type="scientific">Aureimonas glaciei</name>
    <dbReference type="NCBI Taxonomy" id="1776957"/>
    <lineage>
        <taxon>Bacteria</taxon>
        <taxon>Pseudomonadati</taxon>
        <taxon>Pseudomonadota</taxon>
        <taxon>Alphaproteobacteria</taxon>
        <taxon>Hyphomicrobiales</taxon>
        <taxon>Aurantimonadaceae</taxon>
        <taxon>Aureimonas</taxon>
    </lineage>
</organism>
<comment type="caution">
    <text evidence="2">The sequence shown here is derived from an EMBL/GenBank/DDBJ whole genome shotgun (WGS) entry which is preliminary data.</text>
</comment>
<keyword evidence="3" id="KW-1185">Reference proteome</keyword>
<reference evidence="2" key="1">
    <citation type="journal article" date="2014" name="Int. J. Syst. Evol. Microbiol.">
        <title>Complete genome sequence of Corynebacterium casei LMG S-19264T (=DSM 44701T), isolated from a smear-ripened cheese.</title>
        <authorList>
            <consortium name="US DOE Joint Genome Institute (JGI-PGF)"/>
            <person name="Walter F."/>
            <person name="Albersmeier A."/>
            <person name="Kalinowski J."/>
            <person name="Ruckert C."/>
        </authorList>
    </citation>
    <scope>NUCLEOTIDE SEQUENCE</scope>
    <source>
        <strain evidence="2">CGMCC 1.15493</strain>
    </source>
</reference>
<evidence type="ECO:0000256" key="1">
    <source>
        <dbReference type="SAM" id="SignalP"/>
    </source>
</evidence>
<gene>
    <name evidence="2" type="ORF">GCM10011335_33200</name>
</gene>
<keyword evidence="1" id="KW-0732">Signal</keyword>